<evidence type="ECO:0000259" key="1">
    <source>
        <dbReference type="Pfam" id="PF00696"/>
    </source>
</evidence>
<keyword evidence="2" id="KW-0418">Kinase</keyword>
<name>A0A7K4HNI1_9EURY</name>
<keyword evidence="2" id="KW-0808">Transferase</keyword>
<dbReference type="Pfam" id="PF00696">
    <property type="entry name" value="AA_kinase"/>
    <property type="match status" value="1"/>
</dbReference>
<comment type="caution">
    <text evidence="2">The sequence shown here is derived from an EMBL/GenBank/DDBJ whole genome shotgun (WGS) entry which is preliminary data.</text>
</comment>
<accession>A0A7K4HNI1</accession>
<evidence type="ECO:0000313" key="2">
    <source>
        <dbReference type="EMBL" id="NVO66789.1"/>
    </source>
</evidence>
<dbReference type="RefSeq" id="WP_176788454.1">
    <property type="nucleotide sequence ID" value="NZ_JABXWR010000001.1"/>
</dbReference>
<reference evidence="2 3" key="1">
    <citation type="submission" date="2020-06" db="EMBL/GenBank/DDBJ databases">
        <title>Methanofollis fontis sp. nov., a methanogen isolated from marine sediments near a cold seep at Four-Way Closure Ridge offshore southwestern Taiwan.</title>
        <authorList>
            <person name="Chen S.-C."/>
            <person name="Teng N.-H."/>
            <person name="Lin Y.-S."/>
            <person name="Lai M.-C."/>
            <person name="Chen H.-H."/>
            <person name="Wang C.-C."/>
        </authorList>
    </citation>
    <scope>NUCLEOTIDE SEQUENCE [LARGE SCALE GENOMIC DNA]</scope>
    <source>
        <strain evidence="2 3">DSM 2702</strain>
    </source>
</reference>
<keyword evidence="3" id="KW-1185">Reference proteome</keyword>
<evidence type="ECO:0000313" key="3">
    <source>
        <dbReference type="Proteomes" id="UP000570823"/>
    </source>
</evidence>
<dbReference type="SUPFAM" id="SSF53633">
    <property type="entry name" value="Carbamate kinase-like"/>
    <property type="match status" value="1"/>
</dbReference>
<dbReference type="EMBL" id="JABXWR010000001">
    <property type="protein sequence ID" value="NVO66789.1"/>
    <property type="molecule type" value="Genomic_DNA"/>
</dbReference>
<organism evidence="2 3">
    <name type="scientific">Methanofollis tationis</name>
    <dbReference type="NCBI Taxonomy" id="81417"/>
    <lineage>
        <taxon>Archaea</taxon>
        <taxon>Methanobacteriati</taxon>
        <taxon>Methanobacteriota</taxon>
        <taxon>Stenosarchaea group</taxon>
        <taxon>Methanomicrobia</taxon>
        <taxon>Methanomicrobiales</taxon>
        <taxon>Methanomicrobiaceae</taxon>
        <taxon>Methanofollis</taxon>
    </lineage>
</organism>
<sequence>MSLSTLIMDGAVVIKIGGSLTVRARSVVEEVRASGRRALIVPGGGGFADGVRALDPPATAAHWMAVCAMEAYGWYLSSFGLPATADVAVPAGPTVLLPYTALRAADPLPHSWEVTSDTIAAWVADRLDVPLVLVKSVDALRRDGQRMHDVREPFFCEEVDPCLLPYLFDRKIRACVVNGRVPGRVSALLAGEDVPCTRIGTRP</sequence>
<dbReference type="AlphaFoldDB" id="A0A7K4HNI1"/>
<dbReference type="Gene3D" id="3.40.1160.10">
    <property type="entry name" value="Acetylglutamate kinase-like"/>
    <property type="match status" value="1"/>
</dbReference>
<feature type="domain" description="Aspartate/glutamate/uridylate kinase" evidence="1">
    <location>
        <begin position="12"/>
        <end position="145"/>
    </location>
</feature>
<dbReference type="Proteomes" id="UP000570823">
    <property type="component" value="Unassembled WGS sequence"/>
</dbReference>
<protein>
    <submittedName>
        <fullName evidence="2">Uridylate kinase</fullName>
    </submittedName>
</protein>
<gene>
    <name evidence="2" type="ORF">HWN36_05560</name>
</gene>
<dbReference type="OrthoDB" id="50461at2157"/>
<dbReference type="GO" id="GO:0016301">
    <property type="term" value="F:kinase activity"/>
    <property type="evidence" value="ECO:0007669"/>
    <property type="project" value="UniProtKB-KW"/>
</dbReference>
<dbReference type="InterPro" id="IPR001048">
    <property type="entry name" value="Asp/Glu/Uridylate_kinase"/>
</dbReference>
<dbReference type="InterPro" id="IPR036393">
    <property type="entry name" value="AceGlu_kinase-like_sf"/>
</dbReference>
<proteinExistence type="predicted"/>